<reference evidence="2" key="1">
    <citation type="submission" date="2019-08" db="EMBL/GenBank/DDBJ databases">
        <authorList>
            <person name="Kucharzyk K."/>
            <person name="Murdoch R.W."/>
            <person name="Higgins S."/>
            <person name="Loffler F."/>
        </authorList>
    </citation>
    <scope>NUCLEOTIDE SEQUENCE</scope>
</reference>
<feature type="region of interest" description="Disordered" evidence="1">
    <location>
        <begin position="22"/>
        <end position="57"/>
    </location>
</feature>
<protein>
    <submittedName>
        <fullName evidence="2">Uncharacterized protein</fullName>
    </submittedName>
</protein>
<sequence length="82" mass="9108">MSRELLPDLFAFFRYFGKAEEDSEGADDVFFSDKPSKGGDGGLPGAPAERREYPRYRTSDSGEEAVREVFYHHDAAVGVAET</sequence>
<proteinExistence type="predicted"/>
<accession>A0A645DWL3</accession>
<organism evidence="2">
    <name type="scientific">bioreactor metagenome</name>
    <dbReference type="NCBI Taxonomy" id="1076179"/>
    <lineage>
        <taxon>unclassified sequences</taxon>
        <taxon>metagenomes</taxon>
        <taxon>ecological metagenomes</taxon>
    </lineage>
</organism>
<comment type="caution">
    <text evidence="2">The sequence shown here is derived from an EMBL/GenBank/DDBJ whole genome shotgun (WGS) entry which is preliminary data.</text>
</comment>
<gene>
    <name evidence="2" type="ORF">SDC9_141052</name>
</gene>
<dbReference type="EMBL" id="VSSQ01040614">
    <property type="protein sequence ID" value="MPM93910.1"/>
    <property type="molecule type" value="Genomic_DNA"/>
</dbReference>
<evidence type="ECO:0000256" key="1">
    <source>
        <dbReference type="SAM" id="MobiDB-lite"/>
    </source>
</evidence>
<evidence type="ECO:0000313" key="2">
    <source>
        <dbReference type="EMBL" id="MPM93910.1"/>
    </source>
</evidence>
<dbReference type="AlphaFoldDB" id="A0A645DWL3"/>
<feature type="compositionally biased region" description="Basic and acidic residues" evidence="1">
    <location>
        <begin position="48"/>
        <end position="57"/>
    </location>
</feature>
<name>A0A645DWL3_9ZZZZ</name>